<dbReference type="OrthoDB" id="2395888at2759"/>
<feature type="region of interest" description="Disordered" evidence="1">
    <location>
        <begin position="38"/>
        <end position="64"/>
    </location>
</feature>
<dbReference type="AlphaFoldDB" id="A0A9N9CIK8"/>
<evidence type="ECO:0000256" key="1">
    <source>
        <dbReference type="SAM" id="MobiDB-lite"/>
    </source>
</evidence>
<feature type="region of interest" description="Disordered" evidence="1">
    <location>
        <begin position="137"/>
        <end position="156"/>
    </location>
</feature>
<keyword evidence="3" id="KW-1185">Reference proteome</keyword>
<organism evidence="2 3">
    <name type="scientific">Funneliformis caledonium</name>
    <dbReference type="NCBI Taxonomy" id="1117310"/>
    <lineage>
        <taxon>Eukaryota</taxon>
        <taxon>Fungi</taxon>
        <taxon>Fungi incertae sedis</taxon>
        <taxon>Mucoromycota</taxon>
        <taxon>Glomeromycotina</taxon>
        <taxon>Glomeromycetes</taxon>
        <taxon>Glomerales</taxon>
        <taxon>Glomeraceae</taxon>
        <taxon>Funneliformis</taxon>
    </lineage>
</organism>
<evidence type="ECO:0000313" key="3">
    <source>
        <dbReference type="Proteomes" id="UP000789570"/>
    </source>
</evidence>
<comment type="caution">
    <text evidence="2">The sequence shown here is derived from an EMBL/GenBank/DDBJ whole genome shotgun (WGS) entry which is preliminary data.</text>
</comment>
<proteinExistence type="predicted"/>
<sequence>MVRKLGPRLHRIGSLYPMEYVVKSNSAQEKLFSIQSETISSTGSNPSTVPNSPSDSATIVGSPISTRASSPFEIEISDTKSQTRTPTDYFSEFTTLCSKSSPTNTLSESSNSSITTPDYYYSTIPNLSTPCNSKFNLSSAGSQKTNKRKSSVKKDTHQLQYEQIIEFNDNIKPNDVKSEEPITNSGMVSNVKSEYTFVEESFGLVNSPIYMQENPVQTTGESNFWEMPQYLSYNSYYNLPNGPLKHGRSGDVFLTDWNDQDSVLDP</sequence>
<evidence type="ECO:0000313" key="2">
    <source>
        <dbReference type="EMBL" id="CAG8604794.1"/>
    </source>
</evidence>
<dbReference type="Proteomes" id="UP000789570">
    <property type="component" value="Unassembled WGS sequence"/>
</dbReference>
<dbReference type="EMBL" id="CAJVPQ010002671">
    <property type="protein sequence ID" value="CAG8604794.1"/>
    <property type="molecule type" value="Genomic_DNA"/>
</dbReference>
<protein>
    <submittedName>
        <fullName evidence="2">6757_t:CDS:1</fullName>
    </submittedName>
</protein>
<reference evidence="2" key="1">
    <citation type="submission" date="2021-06" db="EMBL/GenBank/DDBJ databases">
        <authorList>
            <person name="Kallberg Y."/>
            <person name="Tangrot J."/>
            <person name="Rosling A."/>
        </authorList>
    </citation>
    <scope>NUCLEOTIDE SEQUENCE</scope>
    <source>
        <strain evidence="2">UK204</strain>
    </source>
</reference>
<accession>A0A9N9CIK8</accession>
<gene>
    <name evidence="2" type="ORF">FCALED_LOCUS8768</name>
</gene>
<name>A0A9N9CIK8_9GLOM</name>